<gene>
    <name evidence="11" type="ORF">EAS61_38785</name>
</gene>
<proteinExistence type="inferred from homology"/>
<evidence type="ECO:0000256" key="9">
    <source>
        <dbReference type="ARBA" id="ARBA00023251"/>
    </source>
</evidence>
<dbReference type="GO" id="GO:0015297">
    <property type="term" value="F:antiporter activity"/>
    <property type="evidence" value="ECO:0007669"/>
    <property type="project" value="InterPro"/>
</dbReference>
<keyword evidence="9" id="KW-0046">Antibiotic resistance</keyword>
<evidence type="ECO:0000256" key="4">
    <source>
        <dbReference type="ARBA" id="ARBA00022448"/>
    </source>
</evidence>
<comment type="subcellular location">
    <subcellularLocation>
        <location evidence="1">Cell inner membrane</location>
        <topology evidence="1">Multi-pass membrane protein</topology>
    </subcellularLocation>
</comment>
<keyword evidence="5" id="KW-1003">Cell membrane</keyword>
<dbReference type="CDD" id="cd13143">
    <property type="entry name" value="MATE_MepA_like"/>
    <property type="match status" value="1"/>
</dbReference>
<reference evidence="11 12" key="1">
    <citation type="submission" date="2018-11" db="EMBL/GenBank/DDBJ databases">
        <title>Bradyrhizobium sp. nov., isolated from effective nodules of peanut in China.</title>
        <authorList>
            <person name="Li Y."/>
        </authorList>
    </citation>
    <scope>NUCLEOTIDE SEQUENCE [LARGE SCALE GENOMIC DNA]</scope>
    <source>
        <strain evidence="11 12">CCBAU 51770</strain>
    </source>
</reference>
<feature type="transmembrane region" description="Helical" evidence="10">
    <location>
        <begin position="371"/>
        <end position="392"/>
    </location>
</feature>
<evidence type="ECO:0000256" key="7">
    <source>
        <dbReference type="ARBA" id="ARBA00022989"/>
    </source>
</evidence>
<name>A0A4Q0Q5R6_9BRAD</name>
<dbReference type="PIRSF" id="PIRSF006603">
    <property type="entry name" value="DinF"/>
    <property type="match status" value="1"/>
</dbReference>
<dbReference type="Proteomes" id="UP000290174">
    <property type="component" value="Unassembled WGS sequence"/>
</dbReference>
<keyword evidence="6 10" id="KW-0812">Transmembrane</keyword>
<evidence type="ECO:0000256" key="8">
    <source>
        <dbReference type="ARBA" id="ARBA00023136"/>
    </source>
</evidence>
<feature type="transmembrane region" description="Helical" evidence="10">
    <location>
        <begin position="432"/>
        <end position="453"/>
    </location>
</feature>
<dbReference type="PANTHER" id="PTHR43549:SF2">
    <property type="entry name" value="MULTIDRUG RESISTANCE PROTEIN NORM-RELATED"/>
    <property type="match status" value="1"/>
</dbReference>
<sequence length="473" mass="49795">MNEPDAEFAAKADHDVMPNKNPRIDLSDPSLFRLILRLAIPSVVGLSINALQQVVNAIFVGALGAQAIAAVSMTLPIVVLLAAAGQGIGVGAASFISRHLGAGEYLEASRGASTALALAAPVGVTVTIALLLNMREIFLALGATPTIMPLALDYATTLLFGCTLMLLNIVSGFIVRAEGNTRFSMWTMMTAFILNAGLDPVLISVLDLGVRGAALATLVSQTAAISLYIAYFTKRRGMVLVRTSHISLRADRIRQIALVGAPATMTSILSAIAVMLLYGAAAPFGEESIAAVGIAVRILTIGALLISGFCMGSQAILGFGWGARDFSRVLRTAKVMLSMTVALSVAYSAAVVIFARPLVKLFSDSDNVREIAVSACTVFHLFFGLYGIESVVTAMLQSLGRARLSAVVCFARHYLFIPAVLLFPIISGFSGVLASQAMAELGAGMIALFVMFGQFAELRRGDRHIQPGINSAR</sequence>
<feature type="transmembrane region" description="Helical" evidence="10">
    <location>
        <begin position="186"/>
        <end position="206"/>
    </location>
</feature>
<dbReference type="PANTHER" id="PTHR43549">
    <property type="entry name" value="MULTIDRUG RESISTANCE PROTEIN YPNP-RELATED"/>
    <property type="match status" value="1"/>
</dbReference>
<keyword evidence="4" id="KW-0813">Transport</keyword>
<evidence type="ECO:0000256" key="5">
    <source>
        <dbReference type="ARBA" id="ARBA00022475"/>
    </source>
</evidence>
<feature type="transmembrane region" description="Helical" evidence="10">
    <location>
        <begin position="253"/>
        <end position="278"/>
    </location>
</feature>
<dbReference type="GO" id="GO:0042910">
    <property type="term" value="F:xenobiotic transmembrane transporter activity"/>
    <property type="evidence" value="ECO:0007669"/>
    <property type="project" value="InterPro"/>
</dbReference>
<feature type="transmembrane region" description="Helical" evidence="10">
    <location>
        <begin position="77"/>
        <end position="96"/>
    </location>
</feature>
<protein>
    <recommendedName>
        <fullName evidence="3">Multidrug export protein MepA</fullName>
    </recommendedName>
</protein>
<dbReference type="GO" id="GO:0046677">
    <property type="term" value="P:response to antibiotic"/>
    <property type="evidence" value="ECO:0007669"/>
    <property type="project" value="UniProtKB-KW"/>
</dbReference>
<dbReference type="InterPro" id="IPR045070">
    <property type="entry name" value="MATE_MepA-like"/>
</dbReference>
<comment type="similarity">
    <text evidence="2">Belongs to the multi antimicrobial extrusion (MATE) (TC 2.A.66.1) family. MepA subfamily.</text>
</comment>
<evidence type="ECO:0000256" key="10">
    <source>
        <dbReference type="SAM" id="Phobius"/>
    </source>
</evidence>
<dbReference type="EMBL" id="RKMK01000072">
    <property type="protein sequence ID" value="RXG84487.1"/>
    <property type="molecule type" value="Genomic_DNA"/>
</dbReference>
<feature type="transmembrane region" description="Helical" evidence="10">
    <location>
        <begin position="335"/>
        <end position="359"/>
    </location>
</feature>
<feature type="transmembrane region" description="Helical" evidence="10">
    <location>
        <begin position="212"/>
        <end position="232"/>
    </location>
</feature>
<evidence type="ECO:0000256" key="3">
    <source>
        <dbReference type="ARBA" id="ARBA00022106"/>
    </source>
</evidence>
<dbReference type="NCBIfam" id="TIGR00797">
    <property type="entry name" value="matE"/>
    <property type="match status" value="1"/>
</dbReference>
<evidence type="ECO:0000256" key="2">
    <source>
        <dbReference type="ARBA" id="ARBA00008417"/>
    </source>
</evidence>
<dbReference type="Pfam" id="PF01554">
    <property type="entry name" value="MatE"/>
    <property type="match status" value="2"/>
</dbReference>
<keyword evidence="8 10" id="KW-0472">Membrane</keyword>
<dbReference type="InterPro" id="IPR048279">
    <property type="entry name" value="MdtK-like"/>
</dbReference>
<accession>A0A4Q0Q5R6</accession>
<dbReference type="AlphaFoldDB" id="A0A4Q0Q5R6"/>
<evidence type="ECO:0000313" key="12">
    <source>
        <dbReference type="Proteomes" id="UP000290174"/>
    </source>
</evidence>
<feature type="transmembrane region" description="Helical" evidence="10">
    <location>
        <begin position="116"/>
        <end position="134"/>
    </location>
</feature>
<feature type="transmembrane region" description="Helical" evidence="10">
    <location>
        <begin position="298"/>
        <end position="323"/>
    </location>
</feature>
<keyword evidence="7 10" id="KW-1133">Transmembrane helix</keyword>
<dbReference type="InterPro" id="IPR052031">
    <property type="entry name" value="Membrane_Transporter-Flippase"/>
</dbReference>
<feature type="transmembrane region" description="Helical" evidence="10">
    <location>
        <begin position="404"/>
        <end position="426"/>
    </location>
</feature>
<evidence type="ECO:0000313" key="11">
    <source>
        <dbReference type="EMBL" id="RXG84487.1"/>
    </source>
</evidence>
<comment type="caution">
    <text evidence="11">The sequence shown here is derived from an EMBL/GenBank/DDBJ whole genome shotgun (WGS) entry which is preliminary data.</text>
</comment>
<evidence type="ECO:0000256" key="6">
    <source>
        <dbReference type="ARBA" id="ARBA00022692"/>
    </source>
</evidence>
<feature type="transmembrane region" description="Helical" evidence="10">
    <location>
        <begin position="154"/>
        <end position="174"/>
    </location>
</feature>
<organism evidence="11 12">
    <name type="scientific">Bradyrhizobium zhanjiangense</name>
    <dbReference type="NCBI Taxonomy" id="1325107"/>
    <lineage>
        <taxon>Bacteria</taxon>
        <taxon>Pseudomonadati</taxon>
        <taxon>Pseudomonadota</taxon>
        <taxon>Alphaproteobacteria</taxon>
        <taxon>Hyphomicrobiales</taxon>
        <taxon>Nitrobacteraceae</taxon>
        <taxon>Bradyrhizobium</taxon>
    </lineage>
</organism>
<feature type="transmembrane region" description="Helical" evidence="10">
    <location>
        <begin position="54"/>
        <end position="71"/>
    </location>
</feature>
<evidence type="ECO:0000256" key="1">
    <source>
        <dbReference type="ARBA" id="ARBA00004429"/>
    </source>
</evidence>
<dbReference type="GO" id="GO:0005886">
    <property type="term" value="C:plasma membrane"/>
    <property type="evidence" value="ECO:0007669"/>
    <property type="project" value="UniProtKB-SubCell"/>
</dbReference>
<dbReference type="InterPro" id="IPR002528">
    <property type="entry name" value="MATE_fam"/>
</dbReference>
<dbReference type="RefSeq" id="WP_128957258.1">
    <property type="nucleotide sequence ID" value="NZ_RKMK01000072.1"/>
</dbReference>